<feature type="binding site" evidence="12">
    <location>
        <position position="111"/>
    </location>
    <ligand>
        <name>[4Fe-4S] cluster</name>
        <dbReference type="ChEBI" id="CHEBI:49883"/>
        <label>2</label>
    </ligand>
</feature>
<dbReference type="RefSeq" id="WP_012373575.1">
    <property type="nucleotide sequence ID" value="NC_010571.1"/>
</dbReference>
<keyword evidence="2 12" id="KW-0004">4Fe-4S</keyword>
<protein>
    <recommendedName>
        <fullName evidence="12">NADH-quinone oxidoreductase subunit I</fullName>
        <ecNumber evidence="12">7.1.1.-</ecNumber>
    </recommendedName>
    <alternativeName>
        <fullName evidence="12">NADH dehydrogenase I subunit I</fullName>
    </alternativeName>
    <alternativeName>
        <fullName evidence="12">NDH-1 subunit I</fullName>
    </alternativeName>
</protein>
<dbReference type="InterPro" id="IPR010226">
    <property type="entry name" value="NADH_quinone_OxRdtase_chainI"/>
</dbReference>
<comment type="similarity">
    <text evidence="12">Belongs to the complex I 23 kDa subunit family.</text>
</comment>
<proteinExistence type="inferred from homology"/>
<accession>B1ZUJ4</accession>
<feature type="binding site" evidence="12">
    <location>
        <position position="105"/>
    </location>
    <ligand>
        <name>[4Fe-4S] cluster</name>
        <dbReference type="ChEBI" id="CHEBI:49883"/>
        <label>2</label>
    </ligand>
</feature>
<dbReference type="PANTHER" id="PTHR10849">
    <property type="entry name" value="NADH DEHYDROGENASE UBIQUINONE IRON-SULFUR PROTEIN 8, MITOCHONDRIAL"/>
    <property type="match status" value="1"/>
</dbReference>
<keyword evidence="8 12" id="KW-0411">Iron-sulfur</keyword>
<evidence type="ECO:0000256" key="7">
    <source>
        <dbReference type="ARBA" id="ARBA00023004"/>
    </source>
</evidence>
<comment type="subcellular location">
    <subcellularLocation>
        <location evidence="12">Cell inner membrane</location>
        <topology evidence="12">Peripheral membrane protein</topology>
    </subcellularLocation>
</comment>
<dbReference type="InterPro" id="IPR017900">
    <property type="entry name" value="4Fe4S_Fe_S_CS"/>
</dbReference>
<dbReference type="STRING" id="452637.Oter_0748"/>
<dbReference type="Proteomes" id="UP000007013">
    <property type="component" value="Chromosome"/>
</dbReference>
<evidence type="ECO:0000256" key="13">
    <source>
        <dbReference type="SAM" id="MobiDB-lite"/>
    </source>
</evidence>
<evidence type="ECO:0000256" key="10">
    <source>
        <dbReference type="ARBA" id="ARBA00023075"/>
    </source>
</evidence>
<evidence type="ECO:0000256" key="11">
    <source>
        <dbReference type="ARBA" id="ARBA00023136"/>
    </source>
</evidence>
<comment type="function">
    <text evidence="12">NDH-1 shuttles electrons from NADH, via FMN and iron-sulfur (Fe-S) centers, to quinones in the respiratory chain. The immediate electron acceptor for the enzyme in this species is believed to be ubiquinone. Couples the redox reaction to proton translocation (for every two electrons transferred, four hydrogen ions are translocated across the cytoplasmic membrane), and thus conserves the redox energy in a proton gradient.</text>
</comment>
<keyword evidence="7 12" id="KW-0408">Iron</keyword>
<comment type="cofactor">
    <cofactor evidence="12">
        <name>[4Fe-4S] cluster</name>
        <dbReference type="ChEBI" id="CHEBI:49883"/>
    </cofactor>
    <text evidence="12">Binds 2 [4Fe-4S] clusters per subunit.</text>
</comment>
<keyword evidence="10 12" id="KW-0830">Ubiquinone</keyword>
<evidence type="ECO:0000256" key="8">
    <source>
        <dbReference type="ARBA" id="ARBA00023014"/>
    </source>
</evidence>
<dbReference type="EC" id="7.1.1.-" evidence="12"/>
<keyword evidence="11 12" id="KW-0472">Membrane</keyword>
<evidence type="ECO:0000313" key="16">
    <source>
        <dbReference type="Proteomes" id="UP000007013"/>
    </source>
</evidence>
<keyword evidence="12" id="KW-0997">Cell inner membrane</keyword>
<dbReference type="eggNOG" id="COG1143">
    <property type="taxonomic scope" value="Bacteria"/>
</dbReference>
<feature type="binding site" evidence="12">
    <location>
        <position position="108"/>
    </location>
    <ligand>
        <name>[4Fe-4S] cluster</name>
        <dbReference type="ChEBI" id="CHEBI:49883"/>
        <label>2</label>
    </ligand>
</feature>
<feature type="binding site" evidence="12">
    <location>
        <position position="68"/>
    </location>
    <ligand>
        <name>[4Fe-4S] cluster</name>
        <dbReference type="ChEBI" id="CHEBI:49883"/>
        <label>1</label>
    </ligand>
</feature>
<dbReference type="OrthoDB" id="9798098at2"/>
<dbReference type="GO" id="GO:0050136">
    <property type="term" value="F:NADH dehydrogenase (quinone) (non-electrogenic) activity"/>
    <property type="evidence" value="ECO:0007669"/>
    <property type="project" value="UniProtKB-UniRule"/>
</dbReference>
<feature type="domain" description="4Fe-4S ferredoxin-type" evidence="14">
    <location>
        <begin position="96"/>
        <end position="125"/>
    </location>
</feature>
<dbReference type="KEGG" id="ote:Oter_0748"/>
<dbReference type="GO" id="GO:0051539">
    <property type="term" value="F:4 iron, 4 sulfur cluster binding"/>
    <property type="evidence" value="ECO:0007669"/>
    <property type="project" value="UniProtKB-KW"/>
</dbReference>
<dbReference type="HAMAP" id="MF_01351">
    <property type="entry name" value="NDH1_NuoI"/>
    <property type="match status" value="1"/>
</dbReference>
<evidence type="ECO:0000256" key="5">
    <source>
        <dbReference type="ARBA" id="ARBA00022737"/>
    </source>
</evidence>
<dbReference type="PROSITE" id="PS00198">
    <property type="entry name" value="4FE4S_FER_1"/>
    <property type="match status" value="1"/>
</dbReference>
<evidence type="ECO:0000256" key="1">
    <source>
        <dbReference type="ARBA" id="ARBA00022475"/>
    </source>
</evidence>
<evidence type="ECO:0000256" key="4">
    <source>
        <dbReference type="ARBA" id="ARBA00022723"/>
    </source>
</evidence>
<dbReference type="HOGENOM" id="CLU_067218_4_3_0"/>
<name>B1ZUJ4_OPITP</name>
<dbReference type="InterPro" id="IPR017896">
    <property type="entry name" value="4Fe4S_Fe-S-bd"/>
</dbReference>
<dbReference type="EMBL" id="CP001032">
    <property type="protein sequence ID" value="ACB74037.1"/>
    <property type="molecule type" value="Genomic_DNA"/>
</dbReference>
<dbReference type="GO" id="GO:0005886">
    <property type="term" value="C:plasma membrane"/>
    <property type="evidence" value="ECO:0007669"/>
    <property type="project" value="UniProtKB-SubCell"/>
</dbReference>
<dbReference type="Pfam" id="PF12838">
    <property type="entry name" value="Fer4_7"/>
    <property type="match status" value="1"/>
</dbReference>
<feature type="compositionally biased region" description="Pro residues" evidence="13">
    <location>
        <begin position="157"/>
        <end position="168"/>
    </location>
</feature>
<keyword evidence="4 12" id="KW-0479">Metal-binding</keyword>
<keyword evidence="16" id="KW-1185">Reference proteome</keyword>
<feature type="region of interest" description="Disordered" evidence="13">
    <location>
        <begin position="153"/>
        <end position="183"/>
    </location>
</feature>
<organism evidence="15 16">
    <name type="scientific">Opitutus terrae (strain DSM 11246 / JCM 15787 / PB90-1)</name>
    <dbReference type="NCBI Taxonomy" id="452637"/>
    <lineage>
        <taxon>Bacteria</taxon>
        <taxon>Pseudomonadati</taxon>
        <taxon>Verrucomicrobiota</taxon>
        <taxon>Opitutia</taxon>
        <taxon>Opitutales</taxon>
        <taxon>Opitutaceae</taxon>
        <taxon>Opitutus</taxon>
    </lineage>
</organism>
<dbReference type="PROSITE" id="PS51379">
    <property type="entry name" value="4FE4S_FER_2"/>
    <property type="match status" value="2"/>
</dbReference>
<keyword evidence="1 12" id="KW-1003">Cell membrane</keyword>
<evidence type="ECO:0000259" key="14">
    <source>
        <dbReference type="PROSITE" id="PS51379"/>
    </source>
</evidence>
<evidence type="ECO:0000256" key="3">
    <source>
        <dbReference type="ARBA" id="ARBA00022719"/>
    </source>
</evidence>
<dbReference type="GO" id="GO:0048038">
    <property type="term" value="F:quinone binding"/>
    <property type="evidence" value="ECO:0007669"/>
    <property type="project" value="UniProtKB-KW"/>
</dbReference>
<dbReference type="Gene3D" id="3.30.70.3270">
    <property type="match status" value="1"/>
</dbReference>
<dbReference type="SUPFAM" id="SSF54862">
    <property type="entry name" value="4Fe-4S ferredoxins"/>
    <property type="match status" value="1"/>
</dbReference>
<dbReference type="GO" id="GO:0005506">
    <property type="term" value="F:iron ion binding"/>
    <property type="evidence" value="ECO:0007669"/>
    <property type="project" value="UniProtKB-UniRule"/>
</dbReference>
<feature type="binding site" evidence="12">
    <location>
        <position position="115"/>
    </location>
    <ligand>
        <name>[4Fe-4S] cluster</name>
        <dbReference type="ChEBI" id="CHEBI:49883"/>
        <label>1</label>
    </ligand>
</feature>
<reference evidence="15 16" key="1">
    <citation type="journal article" date="2011" name="J. Bacteriol.">
        <title>Genome sequence of the verrucomicrobium Opitutus terrae PB90-1, an abundant inhabitant of rice paddy soil ecosystems.</title>
        <authorList>
            <person name="van Passel M.W."/>
            <person name="Kant R."/>
            <person name="Palva A."/>
            <person name="Copeland A."/>
            <person name="Lucas S."/>
            <person name="Lapidus A."/>
            <person name="Glavina del Rio T."/>
            <person name="Pitluck S."/>
            <person name="Goltsman E."/>
            <person name="Clum A."/>
            <person name="Sun H."/>
            <person name="Schmutz J."/>
            <person name="Larimer F.W."/>
            <person name="Land M.L."/>
            <person name="Hauser L."/>
            <person name="Kyrpides N."/>
            <person name="Mikhailova N."/>
            <person name="Richardson P.P."/>
            <person name="Janssen P.H."/>
            <person name="de Vos W.M."/>
            <person name="Smidt H."/>
        </authorList>
    </citation>
    <scope>NUCLEOTIDE SEQUENCE [LARGE SCALE GENOMIC DNA]</scope>
    <source>
        <strain evidence="16">DSM 11246 / JCM 15787 / PB90-1</strain>
    </source>
</reference>
<evidence type="ECO:0000313" key="15">
    <source>
        <dbReference type="EMBL" id="ACB74037.1"/>
    </source>
</evidence>
<keyword evidence="3 12" id="KW-0874">Quinone</keyword>
<comment type="subunit">
    <text evidence="12">NDH-1 is composed of 14 different subunits. Subunits NuoA, H, J, K, L, M, N constitute the membrane sector of the complex.</text>
</comment>
<gene>
    <name evidence="12" type="primary">nuoI</name>
    <name evidence="15" type="ordered locus">Oter_0748</name>
</gene>
<feature type="binding site" evidence="12">
    <location>
        <position position="65"/>
    </location>
    <ligand>
        <name>[4Fe-4S] cluster</name>
        <dbReference type="ChEBI" id="CHEBI:49883"/>
        <label>1</label>
    </ligand>
</feature>
<feature type="domain" description="4Fe-4S ferredoxin-type" evidence="14">
    <location>
        <begin position="52"/>
        <end position="85"/>
    </location>
</feature>
<sequence>MGLFTAIRDVLSGFKSLLIGMRITGREAAKPILTVQYPRETLKMPARFRGHIQLILDPETGKPRCTACTLCEKACPSECIDLDGLRREGDKKKSVSKYMLDFTKCSLCGSCVEVCPSDAIEFSKQYNVVSLGREQFAQMDLYAKVEAEAQAWAAAHPTPPAPPTPATPQPAVTPAASIAPKAS</sequence>
<keyword evidence="5" id="KW-0677">Repeat</keyword>
<keyword evidence="6 12" id="KW-1278">Translocase</keyword>
<dbReference type="AlphaFoldDB" id="B1ZUJ4"/>
<evidence type="ECO:0000256" key="2">
    <source>
        <dbReference type="ARBA" id="ARBA00022485"/>
    </source>
</evidence>
<comment type="catalytic activity">
    <reaction evidence="12">
        <text>a quinone + NADH + 5 H(+)(in) = a quinol + NAD(+) + 4 H(+)(out)</text>
        <dbReference type="Rhea" id="RHEA:57888"/>
        <dbReference type="ChEBI" id="CHEBI:15378"/>
        <dbReference type="ChEBI" id="CHEBI:24646"/>
        <dbReference type="ChEBI" id="CHEBI:57540"/>
        <dbReference type="ChEBI" id="CHEBI:57945"/>
        <dbReference type="ChEBI" id="CHEBI:132124"/>
    </reaction>
</comment>
<evidence type="ECO:0000256" key="6">
    <source>
        <dbReference type="ARBA" id="ARBA00022967"/>
    </source>
</evidence>
<keyword evidence="9 12" id="KW-0520">NAD</keyword>
<dbReference type="PANTHER" id="PTHR10849:SF24">
    <property type="entry name" value="NADH-QUINONE OXIDOREDUCTASE SUBUNIT I 2"/>
    <property type="match status" value="1"/>
</dbReference>
<feature type="binding site" evidence="12">
    <location>
        <position position="71"/>
    </location>
    <ligand>
        <name>[4Fe-4S] cluster</name>
        <dbReference type="ChEBI" id="CHEBI:49883"/>
        <label>1</label>
    </ligand>
</feature>
<evidence type="ECO:0000256" key="12">
    <source>
        <dbReference type="HAMAP-Rule" id="MF_01351"/>
    </source>
</evidence>
<evidence type="ECO:0000256" key="9">
    <source>
        <dbReference type="ARBA" id="ARBA00023027"/>
    </source>
</evidence>
<feature type="binding site" evidence="12">
    <location>
        <position position="75"/>
    </location>
    <ligand>
        <name>[4Fe-4S] cluster</name>
        <dbReference type="ChEBI" id="CHEBI:49883"/>
        <label>2</label>
    </ligand>
</feature>